<organism evidence="1 2">
    <name type="scientific">Brasilonema bromeliae SPC951</name>
    <dbReference type="NCBI Taxonomy" id="385972"/>
    <lineage>
        <taxon>Bacteria</taxon>
        <taxon>Bacillati</taxon>
        <taxon>Cyanobacteriota</taxon>
        <taxon>Cyanophyceae</taxon>
        <taxon>Nostocales</taxon>
        <taxon>Scytonemataceae</taxon>
        <taxon>Brasilonema</taxon>
        <taxon>Bromeliae group (in: Brasilonema)</taxon>
    </lineage>
</organism>
<comment type="caution">
    <text evidence="1">The sequence shown here is derived from an EMBL/GenBank/DDBJ whole genome shotgun (WGS) entry which is preliminary data.</text>
</comment>
<protein>
    <submittedName>
        <fullName evidence="1">Uncharacterized protein</fullName>
    </submittedName>
</protein>
<gene>
    <name evidence="1" type="ORF">DP116_26685</name>
</gene>
<name>A0ABX1PEA3_9CYAN</name>
<dbReference type="EMBL" id="QMEB01000324">
    <property type="protein sequence ID" value="NMG22827.1"/>
    <property type="molecule type" value="Genomic_DNA"/>
</dbReference>
<accession>A0ABX1PEA3</accession>
<sequence length="152" mass="16551">MEPVTLTAVATAIATLLLKKALEKTGENLGDAAWQQSRKLIEQLRTKNKLPSLTNATQGNEQQRLDYGQAVLELKAAADKDTEIAQGVREVEAAVNKDESQSAKEIQKLAEEIESQPSVVNNFAKLAEEIKAEKGAMVAQQITIGQQTNTYT</sequence>
<reference evidence="1 2" key="1">
    <citation type="submission" date="2018-06" db="EMBL/GenBank/DDBJ databases">
        <title>Comparative genomics of Brasilonema spp. strains.</title>
        <authorList>
            <person name="Alvarenga D.O."/>
            <person name="Fiore M.F."/>
            <person name="Varani A.M."/>
        </authorList>
    </citation>
    <scope>NUCLEOTIDE SEQUENCE [LARGE SCALE GENOMIC DNA]</scope>
    <source>
        <strain evidence="1 2">SPC951</strain>
    </source>
</reference>
<evidence type="ECO:0000313" key="1">
    <source>
        <dbReference type="EMBL" id="NMG22827.1"/>
    </source>
</evidence>
<evidence type="ECO:0000313" key="2">
    <source>
        <dbReference type="Proteomes" id="UP000718564"/>
    </source>
</evidence>
<keyword evidence="2" id="KW-1185">Reference proteome</keyword>
<dbReference type="Proteomes" id="UP000718564">
    <property type="component" value="Unassembled WGS sequence"/>
</dbReference>
<dbReference type="RefSeq" id="WP_169158010.1">
    <property type="nucleotide sequence ID" value="NZ_CAWPJE010000333.1"/>
</dbReference>
<proteinExistence type="predicted"/>